<dbReference type="EMBL" id="VSSQ01004195">
    <property type="protein sequence ID" value="MPM24145.1"/>
    <property type="molecule type" value="Genomic_DNA"/>
</dbReference>
<name>A0A644Y6G2_9ZZZZ</name>
<proteinExistence type="predicted"/>
<gene>
    <name evidence="2" type="ORF">SDC9_70626</name>
</gene>
<evidence type="ECO:0000313" key="2">
    <source>
        <dbReference type="EMBL" id="MPM24145.1"/>
    </source>
</evidence>
<comment type="caution">
    <text evidence="2">The sequence shown here is derived from an EMBL/GenBank/DDBJ whole genome shotgun (WGS) entry which is preliminary data.</text>
</comment>
<keyword evidence="1" id="KW-0812">Transmembrane</keyword>
<feature type="transmembrane region" description="Helical" evidence="1">
    <location>
        <begin position="40"/>
        <end position="59"/>
    </location>
</feature>
<feature type="transmembrane region" description="Helical" evidence="1">
    <location>
        <begin position="94"/>
        <end position="112"/>
    </location>
</feature>
<evidence type="ECO:0000256" key="1">
    <source>
        <dbReference type="SAM" id="Phobius"/>
    </source>
</evidence>
<feature type="transmembrane region" description="Helical" evidence="1">
    <location>
        <begin position="71"/>
        <end position="88"/>
    </location>
</feature>
<keyword evidence="1" id="KW-0472">Membrane</keyword>
<protein>
    <submittedName>
        <fullName evidence="2">Uncharacterized protein</fullName>
    </submittedName>
</protein>
<accession>A0A644Y6G2</accession>
<dbReference type="AlphaFoldDB" id="A0A644Y6G2"/>
<sequence length="122" mass="14005">MKIVINTIAVIVLSVQFFSFVFNALNQKKPESTLDSLCNYFNVTALLCSLLSVVIFIALYNFNSKFLKKKLLNYIMLIIVLLGIYVHITQVFVLNDFVLTSCVLLLFDYYIMRNILKSFSIG</sequence>
<reference evidence="2" key="1">
    <citation type="submission" date="2019-08" db="EMBL/GenBank/DDBJ databases">
        <authorList>
            <person name="Kucharzyk K."/>
            <person name="Murdoch R.W."/>
            <person name="Higgins S."/>
            <person name="Loffler F."/>
        </authorList>
    </citation>
    <scope>NUCLEOTIDE SEQUENCE</scope>
</reference>
<feature type="transmembrane region" description="Helical" evidence="1">
    <location>
        <begin position="7"/>
        <end position="25"/>
    </location>
</feature>
<organism evidence="2">
    <name type="scientific">bioreactor metagenome</name>
    <dbReference type="NCBI Taxonomy" id="1076179"/>
    <lineage>
        <taxon>unclassified sequences</taxon>
        <taxon>metagenomes</taxon>
        <taxon>ecological metagenomes</taxon>
    </lineage>
</organism>
<keyword evidence="1" id="KW-1133">Transmembrane helix</keyword>